<dbReference type="AlphaFoldDB" id="A0A3B3QJ10"/>
<dbReference type="CTD" id="494105"/>
<keyword evidence="3" id="KW-0805">Transcription regulation</keyword>
<keyword evidence="7 9" id="KW-0539">Nucleus</keyword>
<evidence type="ECO:0000256" key="2">
    <source>
        <dbReference type="ARBA" id="ARBA00022794"/>
    </source>
</evidence>
<dbReference type="GO" id="GO:0003146">
    <property type="term" value="P:heart jogging"/>
    <property type="evidence" value="ECO:0007669"/>
    <property type="project" value="Ensembl"/>
</dbReference>
<proteinExistence type="inferred from homology"/>
<dbReference type="KEGG" id="pki:111856106"/>
<evidence type="ECO:0000313" key="12">
    <source>
        <dbReference type="Ensembl" id="ENSPKIP00000006093.1"/>
    </source>
</evidence>
<evidence type="ECO:0000256" key="7">
    <source>
        <dbReference type="ARBA" id="ARBA00023242"/>
    </source>
</evidence>
<accession>A0A3B3QJ10</accession>
<dbReference type="InterPro" id="IPR047513">
    <property type="entry name" value="FOXJ1"/>
</dbReference>
<dbReference type="PRINTS" id="PR00053">
    <property type="entry name" value="FORKHEAD"/>
</dbReference>
<feature type="region of interest" description="Disordered" evidence="10">
    <location>
        <begin position="327"/>
        <end position="352"/>
    </location>
</feature>
<dbReference type="Ensembl" id="ENSPKIT00000030114.1">
    <property type="protein sequence ID" value="ENSPKIP00000006093.1"/>
    <property type="gene ID" value="ENSPKIG00000022515.1"/>
</dbReference>
<keyword evidence="6" id="KW-0804">Transcription</keyword>
<dbReference type="InterPro" id="IPR036388">
    <property type="entry name" value="WH-like_DNA-bd_sf"/>
</dbReference>
<organism evidence="12 13">
    <name type="scientific">Paramormyrops kingsleyae</name>
    <dbReference type="NCBI Taxonomy" id="1676925"/>
    <lineage>
        <taxon>Eukaryota</taxon>
        <taxon>Metazoa</taxon>
        <taxon>Chordata</taxon>
        <taxon>Craniata</taxon>
        <taxon>Vertebrata</taxon>
        <taxon>Euteleostomi</taxon>
        <taxon>Actinopterygii</taxon>
        <taxon>Neopterygii</taxon>
        <taxon>Teleostei</taxon>
        <taxon>Osteoglossocephala</taxon>
        <taxon>Osteoglossomorpha</taxon>
        <taxon>Osteoglossiformes</taxon>
        <taxon>Mormyridae</taxon>
        <taxon>Paramormyrops</taxon>
    </lineage>
</organism>
<dbReference type="GeneTree" id="ENSGT00940000164514"/>
<dbReference type="GO" id="GO:0005634">
    <property type="term" value="C:nucleus"/>
    <property type="evidence" value="ECO:0007669"/>
    <property type="project" value="UniProtKB-SubCell"/>
</dbReference>
<dbReference type="GO" id="GO:0044458">
    <property type="term" value="P:motile cilium assembly"/>
    <property type="evidence" value="ECO:0007669"/>
    <property type="project" value="Ensembl"/>
</dbReference>
<dbReference type="InterPro" id="IPR036390">
    <property type="entry name" value="WH_DNA-bd_sf"/>
</dbReference>
<evidence type="ECO:0000256" key="3">
    <source>
        <dbReference type="ARBA" id="ARBA00023015"/>
    </source>
</evidence>
<dbReference type="GO" id="GO:0000981">
    <property type="term" value="F:DNA-binding transcription factor activity, RNA polymerase II-specific"/>
    <property type="evidence" value="ECO:0007669"/>
    <property type="project" value="TreeGrafter"/>
</dbReference>
<dbReference type="GO" id="GO:0060088">
    <property type="term" value="P:auditory receptor cell stereocilium organization"/>
    <property type="evidence" value="ECO:0007669"/>
    <property type="project" value="Ensembl"/>
</dbReference>
<evidence type="ECO:0000256" key="10">
    <source>
        <dbReference type="SAM" id="MobiDB-lite"/>
    </source>
</evidence>
<reference evidence="12" key="1">
    <citation type="submission" date="2025-08" db="UniProtKB">
        <authorList>
            <consortium name="Ensembl"/>
        </authorList>
    </citation>
    <scope>IDENTIFICATION</scope>
</reference>
<comment type="similarity">
    <text evidence="8">Belongs to the FOXJ1 family.</text>
</comment>
<sequence length="503" mass="56293">MGYTWSQLERKAQDRDAWKVTICASNNKTSYFKIAGNLLAMPVLTSPEIANKFKEKWMMLHPEDVDNVSGSVHLDDSLTSLQWLQDFSILSACLEIPHSSGDLPQNVAHHKHVCPRGSSSPASPTAGDTAATGMPQSLGKPVTSSSVSAIVTSTSYLHQPITHNQQVSTPSNPHEEIDYKINHQVKPPYSYATLICMAMQASKKTKITLSAIYNWITENFCYYRHADPSWQNSIRHNLSLNKCFMKVPRQKDEPGKGGFWQIDPQYADMFVNGVFKRRRMPSNQFSSLRQSKTLSGSEASYCPMGLGYQNGYQLDFGQFQTNGGFQRGAGLGNKRKQSSPKRSCKVTRRPKEEAFAPEVKETEVLKGDFDWCSVFDDVFSGSSSNFEDLDINAALSSLGCEPDLSTQGRNMAAAGKWYGGGFEQPCGYLEGGSAMGVLPYEALQRAPVPAQHFEEMFVEPPRHPWEEFKEEAQVIPLPLEHSFPFCEGFMNEMQPWERPESYL</sequence>
<feature type="DNA-binding region" description="Fork-head" evidence="9">
    <location>
        <begin position="186"/>
        <end position="280"/>
    </location>
</feature>
<dbReference type="GO" id="GO:0000978">
    <property type="term" value="F:RNA polymerase II cis-regulatory region sequence-specific DNA binding"/>
    <property type="evidence" value="ECO:0007669"/>
    <property type="project" value="TreeGrafter"/>
</dbReference>
<dbReference type="InterPro" id="IPR047512">
    <property type="entry name" value="FH_FOXJ1"/>
</dbReference>
<dbReference type="PROSITE" id="PS00658">
    <property type="entry name" value="FORK_HEAD_2"/>
    <property type="match status" value="1"/>
</dbReference>
<dbReference type="OrthoDB" id="5954824at2759"/>
<keyword evidence="13" id="KW-1185">Reference proteome</keyword>
<dbReference type="PANTHER" id="PTHR46805:SF3">
    <property type="entry name" value="FORKHEAD BOX PROTEIN J1-B"/>
    <property type="match status" value="1"/>
</dbReference>
<evidence type="ECO:0000259" key="11">
    <source>
        <dbReference type="PROSITE" id="PS50039"/>
    </source>
</evidence>
<dbReference type="GO" id="GO:0001947">
    <property type="term" value="P:heart looping"/>
    <property type="evidence" value="ECO:0007669"/>
    <property type="project" value="Ensembl"/>
</dbReference>
<dbReference type="PANTHER" id="PTHR46805">
    <property type="entry name" value="FORKHEAD BOX PROTEIN J1"/>
    <property type="match status" value="1"/>
</dbReference>
<dbReference type="FunFam" id="1.10.10.10:FF:000030">
    <property type="entry name" value="Forkhead box protein K2"/>
    <property type="match status" value="1"/>
</dbReference>
<name>A0A3B3QJ10_9TELE</name>
<dbReference type="Proteomes" id="UP000261540">
    <property type="component" value="Unplaced"/>
</dbReference>
<evidence type="ECO:0000256" key="5">
    <source>
        <dbReference type="ARBA" id="ARBA00023159"/>
    </source>
</evidence>
<evidence type="ECO:0000256" key="6">
    <source>
        <dbReference type="ARBA" id="ARBA00023163"/>
    </source>
</evidence>
<dbReference type="Gene3D" id="1.10.10.10">
    <property type="entry name" value="Winged helix-like DNA-binding domain superfamily/Winged helix DNA-binding domain"/>
    <property type="match status" value="1"/>
</dbReference>
<evidence type="ECO:0000256" key="4">
    <source>
        <dbReference type="ARBA" id="ARBA00023125"/>
    </source>
</evidence>
<dbReference type="SMART" id="SM00339">
    <property type="entry name" value="FH"/>
    <property type="match status" value="1"/>
</dbReference>
<dbReference type="InterPro" id="IPR001766">
    <property type="entry name" value="Fork_head_dom"/>
</dbReference>
<comment type="subcellular location">
    <subcellularLocation>
        <location evidence="1 9">Nucleus</location>
    </subcellularLocation>
</comment>
<dbReference type="PROSITE" id="PS00657">
    <property type="entry name" value="FORK_HEAD_1"/>
    <property type="match status" value="1"/>
</dbReference>
<dbReference type="Pfam" id="PF00250">
    <property type="entry name" value="Forkhead"/>
    <property type="match status" value="1"/>
</dbReference>
<protein>
    <submittedName>
        <fullName evidence="12">Forkhead box J1b</fullName>
    </submittedName>
</protein>
<feature type="region of interest" description="Disordered" evidence="10">
    <location>
        <begin position="107"/>
        <end position="138"/>
    </location>
</feature>
<evidence type="ECO:0000256" key="8">
    <source>
        <dbReference type="ARBA" id="ARBA00034770"/>
    </source>
</evidence>
<dbReference type="PROSITE" id="PS50039">
    <property type="entry name" value="FORK_HEAD_3"/>
    <property type="match status" value="1"/>
</dbReference>
<dbReference type="STRING" id="1676925.ENSPKIP00000006093"/>
<keyword evidence="5" id="KW-0010">Activator</keyword>
<evidence type="ECO:0000256" key="1">
    <source>
        <dbReference type="ARBA" id="ARBA00004123"/>
    </source>
</evidence>
<feature type="compositionally biased region" description="Basic residues" evidence="10">
    <location>
        <begin position="333"/>
        <end position="348"/>
    </location>
</feature>
<evidence type="ECO:0000313" key="13">
    <source>
        <dbReference type="Proteomes" id="UP000261540"/>
    </source>
</evidence>
<evidence type="ECO:0000256" key="9">
    <source>
        <dbReference type="PROSITE-ProRule" id="PRU00089"/>
    </source>
</evidence>
<dbReference type="InterPro" id="IPR030456">
    <property type="entry name" value="TF_fork_head_CS_2"/>
</dbReference>
<dbReference type="InterPro" id="IPR018122">
    <property type="entry name" value="TF_fork_head_CS_1"/>
</dbReference>
<keyword evidence="2" id="KW-0970">Cilium biogenesis/degradation</keyword>
<dbReference type="CDD" id="cd20023">
    <property type="entry name" value="FH_FOXJ1"/>
    <property type="match status" value="1"/>
</dbReference>
<dbReference type="SUPFAM" id="SSF46785">
    <property type="entry name" value="Winged helix' DNA-binding domain"/>
    <property type="match status" value="1"/>
</dbReference>
<reference evidence="12" key="2">
    <citation type="submission" date="2025-09" db="UniProtKB">
        <authorList>
            <consortium name="Ensembl"/>
        </authorList>
    </citation>
    <scope>IDENTIFICATION</scope>
</reference>
<keyword evidence="4 9" id="KW-0238">DNA-binding</keyword>
<feature type="domain" description="Fork-head" evidence="11">
    <location>
        <begin position="186"/>
        <end position="280"/>
    </location>
</feature>